<protein>
    <recommendedName>
        <fullName evidence="4">F-box domain-containing protein</fullName>
    </recommendedName>
</protein>
<dbReference type="PANTHER" id="PTHR24104:SF25">
    <property type="entry name" value="PROTEIN LIN-41"/>
    <property type="match status" value="1"/>
</dbReference>
<dbReference type="InterPro" id="IPR001810">
    <property type="entry name" value="F-box_dom"/>
</dbReference>
<keyword evidence="1" id="KW-0677">Repeat</keyword>
<name>A0A815CME6_9BILA</name>
<evidence type="ECO:0000313" key="6">
    <source>
        <dbReference type="Proteomes" id="UP000663860"/>
    </source>
</evidence>
<keyword evidence="3" id="KW-0812">Transmembrane</keyword>
<dbReference type="Gene3D" id="3.80.10.10">
    <property type="entry name" value="Ribonuclease Inhibitor"/>
    <property type="match status" value="1"/>
</dbReference>
<sequence>MEYSCIELNNLPDEILLHIFQNLNNIEVLYSFHGINQRLDQIVHDRSFTTHLTFAKWSLNHFFDLFSSDMMLNRFCLQILPSIHENIQRLDLDSSSIEDVLRVANYPNLHTLGLYNIDEKSAECLTDKTLSSIFKKQIKTLFITIYNNDDNHKAMTLSVAKICDKIFNVFTDLTTFVLNESWYKTRVQLTFNNPFFPNIRCSTLLKLIVSVKIFDDCLYLLDGRYDQLHTFHVDLATILFPDDSINQDHLPNLKCFSLSCKMEIYAYDTAILPLLYRMSNLEELDLCLTACLQDTFIDGKHLKTKILKHMPRLNQFTFFIQSFNYISNGMSIPSTEDIQKTFIDFPNNNIISYVDVFPDFERSRCHIYSYPFLMRYYTGISNSFPGGLFEHVRTVSLFDERPFEHEFFLRIQKSFPFMEELFLDNDTAQNRKQSYQSNSDTQNSSLIEYTSLYKLSINTVHDDYTEEFLLDAKTYFQNNLILFVSYESLQRVTYNFSRDATRTNCGKITLAINQPKFSPAATWNSNGITVANRSIAGQFPRAIFVNTNSTIYAADKNNNTIVIWQEGIIDSTKVIFGNFTEPRSLFVTLSGDIYIDDGAYNGRVQKWIVETKNFVTVMNIKSACYGLFVDINDILYCSIAEHHQVVKRSLNDSNMTPNCVAAGTGISGVESNELSNAMGIFVDVNLDLYVADCGNNRVQLFPSGESNGITVAGSGSPRQTIELNYPAGIILDAEKYLFIVDRKNHRIVGSDLNGFRCLAGCYGKGSQSNQLNYPSSLSFDRSGNMFVADLDNGRIQKFLLMNDTFALSFNQPKFCPTATWNPTGITFDNQWIVGQYLRAIFVNTNNTIYVIGKENNTIVMWQEESVNTTKIISGNFTESQSLFVTLSGDIYIDDGINNRGVQRWSVEINMFVVVMNVNSTCYGLFVDINDTLYCSMAFHHQVVKRSLNDPLIVSNNVAAGTGIDGSASNQLDSPEGIFVDVNLDLYVADCGNHRVQLFQPGESNGTTVAGSTSLNPTITLNCPSAMILDAQKYLFIVDQNNHRIVGLGLNGFQCLVGCYGRGSKSNQLSSPSSLSFDRAGNMFVTNADNFRIQRFIYLKKSCDNLLKTDDDSGFDTQFKLDIHLDVDIMYVLVVTTYESKETGEFSIFIFGKNKVILQRLSAPVNIQLRYSSKLTDDSPTYYRDCQVPQCHYETSQIYVNTTGLYVLWSENNINAYGYIYKNDFNPLKPSENLLLSHDDPTESSCVIGDQCNFYIKGIGLTLDDILRDELKSKTVLNNQSFLIKLSAALTIIIDSRLVGCGMYLLASSITSLLTITMFIIKFWFVVLTHINVSTSLSVLRGGCVSIEPILKLFLYLDGWFNACVAVERAVLIFKGVKFDKKKSKSIARRTILILPFCIFGTLIHELAFRRLFVYETVPDTRFDVKISKVKNLEW</sequence>
<evidence type="ECO:0000256" key="1">
    <source>
        <dbReference type="ARBA" id="ARBA00022737"/>
    </source>
</evidence>
<dbReference type="Gene3D" id="2.40.10.500">
    <property type="match status" value="1"/>
</dbReference>
<feature type="domain" description="F-box" evidence="4">
    <location>
        <begin position="5"/>
        <end position="52"/>
    </location>
</feature>
<feature type="transmembrane region" description="Helical" evidence="3">
    <location>
        <begin position="1391"/>
        <end position="1412"/>
    </location>
</feature>
<gene>
    <name evidence="5" type="ORF">IZO911_LOCUS33434</name>
</gene>
<keyword evidence="3" id="KW-1133">Transmembrane helix</keyword>
<reference evidence="5" key="1">
    <citation type="submission" date="2021-02" db="EMBL/GenBank/DDBJ databases">
        <authorList>
            <person name="Nowell W R."/>
        </authorList>
    </citation>
    <scope>NUCLEOTIDE SEQUENCE</scope>
</reference>
<dbReference type="InterPro" id="IPR032675">
    <property type="entry name" value="LRR_dom_sf"/>
</dbReference>
<dbReference type="CDD" id="cd05819">
    <property type="entry name" value="NHL"/>
    <property type="match status" value="2"/>
</dbReference>
<proteinExistence type="predicted"/>
<feature type="repeat" description="NHL" evidence="2">
    <location>
        <begin position="965"/>
        <end position="1001"/>
    </location>
</feature>
<dbReference type="PROSITE" id="PS50181">
    <property type="entry name" value="FBOX"/>
    <property type="match status" value="1"/>
</dbReference>
<evidence type="ECO:0000256" key="2">
    <source>
        <dbReference type="PROSITE-ProRule" id="PRU00504"/>
    </source>
</evidence>
<keyword evidence="3" id="KW-0472">Membrane</keyword>
<evidence type="ECO:0000259" key="4">
    <source>
        <dbReference type="PROSITE" id="PS50181"/>
    </source>
</evidence>
<dbReference type="EMBL" id="CAJNOE010000615">
    <property type="protein sequence ID" value="CAF1289579.1"/>
    <property type="molecule type" value="Genomic_DNA"/>
</dbReference>
<dbReference type="InterPro" id="IPR001258">
    <property type="entry name" value="NHL_repeat"/>
</dbReference>
<accession>A0A815CME6</accession>
<evidence type="ECO:0000256" key="3">
    <source>
        <dbReference type="SAM" id="Phobius"/>
    </source>
</evidence>
<comment type="caution">
    <text evidence="5">The sequence shown here is derived from an EMBL/GenBank/DDBJ whole genome shotgun (WGS) entry which is preliminary data.</text>
</comment>
<dbReference type="InterPro" id="IPR050952">
    <property type="entry name" value="TRIM-NHL_E3_ligases"/>
</dbReference>
<dbReference type="Pfam" id="PF01436">
    <property type="entry name" value="NHL"/>
    <property type="match status" value="1"/>
</dbReference>
<dbReference type="GO" id="GO:0008270">
    <property type="term" value="F:zinc ion binding"/>
    <property type="evidence" value="ECO:0007669"/>
    <property type="project" value="UniProtKB-KW"/>
</dbReference>
<organism evidence="5 6">
    <name type="scientific">Adineta steineri</name>
    <dbReference type="NCBI Taxonomy" id="433720"/>
    <lineage>
        <taxon>Eukaryota</taxon>
        <taxon>Metazoa</taxon>
        <taxon>Spiralia</taxon>
        <taxon>Gnathifera</taxon>
        <taxon>Rotifera</taxon>
        <taxon>Eurotatoria</taxon>
        <taxon>Bdelloidea</taxon>
        <taxon>Adinetida</taxon>
        <taxon>Adinetidae</taxon>
        <taxon>Adineta</taxon>
    </lineage>
</organism>
<dbReference type="PANTHER" id="PTHR24104">
    <property type="entry name" value="E3 UBIQUITIN-PROTEIN LIGASE NHLRC1-RELATED"/>
    <property type="match status" value="1"/>
</dbReference>
<dbReference type="SUPFAM" id="SSF101898">
    <property type="entry name" value="NHL repeat"/>
    <property type="match status" value="2"/>
</dbReference>
<evidence type="ECO:0000313" key="5">
    <source>
        <dbReference type="EMBL" id="CAF1289579.1"/>
    </source>
</evidence>
<dbReference type="Gene3D" id="2.120.10.30">
    <property type="entry name" value="TolB, C-terminal domain"/>
    <property type="match status" value="3"/>
</dbReference>
<dbReference type="InterPro" id="IPR011042">
    <property type="entry name" value="6-blade_b-propeller_TolB-like"/>
</dbReference>
<dbReference type="Proteomes" id="UP000663860">
    <property type="component" value="Unassembled WGS sequence"/>
</dbReference>
<dbReference type="PROSITE" id="PS51125">
    <property type="entry name" value="NHL"/>
    <property type="match status" value="1"/>
</dbReference>
<feature type="transmembrane region" description="Helical" evidence="3">
    <location>
        <begin position="1312"/>
        <end position="1332"/>
    </location>
</feature>